<accession>A0A8B8CGX5</accession>
<feature type="transmembrane region" description="Helical" evidence="8">
    <location>
        <begin position="47"/>
        <end position="68"/>
    </location>
</feature>
<dbReference type="PANTHER" id="PTHR34093:SF1">
    <property type="entry name" value="CHLORIDE CHANNEL CLIC-LIKE PROTEIN 1"/>
    <property type="match status" value="1"/>
</dbReference>
<evidence type="ECO:0000256" key="6">
    <source>
        <dbReference type="ARBA" id="ARBA00023136"/>
    </source>
</evidence>
<comment type="subcellular location">
    <subcellularLocation>
        <location evidence="1">Membrane</location>
        <topology evidence="1">Multi-pass membrane protein</topology>
    </subcellularLocation>
</comment>
<evidence type="ECO:0000256" key="1">
    <source>
        <dbReference type="ARBA" id="ARBA00004141"/>
    </source>
</evidence>
<keyword evidence="5 8" id="KW-1133">Transmembrane helix</keyword>
<evidence type="ECO:0000313" key="9">
    <source>
        <dbReference type="Proteomes" id="UP000694844"/>
    </source>
</evidence>
<sequence length="597" mass="67619">MELSVPTSQLRWIHQSQHTSDSDKRNEIDLAYLIDKSKRQNKMDHKILRLHIWILVLLYWCAVCGMAEEDYIIDPHDMINPRKPILKEDKQTQQSAEIDPDSSEVVGSRSPNAVQPDGSKITEETKTECEKPQIVDVGRQLLKRYVSSLLQHFELKEPSSGSQEYNMIVQLSVDDFELLRKFVGEDNKDLHSMHYSSEILTDMIKSVSRSHLGTMGKISVWFEDKYGTSIDAVLKIVAVLLMASVFATLEMRLQMSWRTRFMKLIVLAFIISIPMTWFELYKAEQIRQQTVAMKDAPADCGRNDSISDNWFGAATHMLTSLFTLKEDKCQKYYEHMMIDPFVKVPPTKAVGVTFVRFFLSPLKDVGASLSIFIKELLIDLPVTLYPVAMVLVTVFLFLILFMTFGYSIRLPFFLSIEPSPYHAVTGGASNQQAIENNTKQLMEQIETVQKTLESRDAEFTARMNDFERLQKTAIEYSAAINVPDAPLPTIPLGALTQPITESRRQDVNRSFQESGSGDIPIPCSDAELESSNEDSHIIDLPHARTPHSVRNRASKLPITQKNNLSVHMPTQVSSSSNLTQAQNLAPETVYSQETSAS</sequence>
<dbReference type="AlphaFoldDB" id="A0A8B8CGX5"/>
<evidence type="ECO:0000256" key="8">
    <source>
        <dbReference type="SAM" id="Phobius"/>
    </source>
</evidence>
<evidence type="ECO:0000256" key="4">
    <source>
        <dbReference type="ARBA" id="ARBA00022692"/>
    </source>
</evidence>
<feature type="region of interest" description="Disordered" evidence="7">
    <location>
        <begin position="88"/>
        <end position="125"/>
    </location>
</feature>
<dbReference type="GeneID" id="111118985"/>
<name>A0A8B8CGX5_CRAVI</name>
<dbReference type="Proteomes" id="UP000694844">
    <property type="component" value="Chromosome 2"/>
</dbReference>
<feature type="transmembrane region" description="Helical" evidence="8">
    <location>
        <begin position="384"/>
        <end position="406"/>
    </location>
</feature>
<evidence type="ECO:0000256" key="7">
    <source>
        <dbReference type="SAM" id="MobiDB-lite"/>
    </source>
</evidence>
<dbReference type="PANTHER" id="PTHR34093">
    <property type="entry name" value="CHLORIDE CHANNEL CLIC-LIKE PROTEIN 1"/>
    <property type="match status" value="1"/>
</dbReference>
<proteinExistence type="inferred from homology"/>
<feature type="region of interest" description="Disordered" evidence="7">
    <location>
        <begin position="571"/>
        <end position="597"/>
    </location>
</feature>
<dbReference type="Pfam" id="PF05934">
    <property type="entry name" value="MCLC"/>
    <property type="match status" value="1"/>
</dbReference>
<feature type="transmembrane region" description="Helical" evidence="8">
    <location>
        <begin position="261"/>
        <end position="278"/>
    </location>
</feature>
<evidence type="ECO:0000256" key="5">
    <source>
        <dbReference type="ARBA" id="ARBA00022989"/>
    </source>
</evidence>
<dbReference type="GO" id="GO:0005254">
    <property type="term" value="F:chloride channel activity"/>
    <property type="evidence" value="ECO:0007669"/>
    <property type="project" value="TreeGrafter"/>
</dbReference>
<evidence type="ECO:0000313" key="10">
    <source>
        <dbReference type="RefSeq" id="XP_022314429.1"/>
    </source>
</evidence>
<dbReference type="GO" id="GO:0016020">
    <property type="term" value="C:membrane"/>
    <property type="evidence" value="ECO:0007669"/>
    <property type="project" value="UniProtKB-SubCell"/>
</dbReference>
<dbReference type="GO" id="GO:0005783">
    <property type="term" value="C:endoplasmic reticulum"/>
    <property type="evidence" value="ECO:0007669"/>
    <property type="project" value="TreeGrafter"/>
</dbReference>
<evidence type="ECO:0000256" key="3">
    <source>
        <dbReference type="ARBA" id="ARBA00015571"/>
    </source>
</evidence>
<comment type="similarity">
    <text evidence="2">Belongs to the chloride channel MCLC family.</text>
</comment>
<dbReference type="RefSeq" id="XP_022314429.1">
    <property type="nucleotide sequence ID" value="XM_022458721.1"/>
</dbReference>
<dbReference type="InterPro" id="IPR009231">
    <property type="entry name" value="Chloride_chnl_CLIC-like"/>
</dbReference>
<protein>
    <recommendedName>
        <fullName evidence="3">Chloride channel CLIC-like protein 1</fullName>
    </recommendedName>
</protein>
<keyword evidence="4 8" id="KW-0812">Transmembrane</keyword>
<dbReference type="OrthoDB" id="10037397at2759"/>
<organism evidence="9 10">
    <name type="scientific">Crassostrea virginica</name>
    <name type="common">Eastern oyster</name>
    <dbReference type="NCBI Taxonomy" id="6565"/>
    <lineage>
        <taxon>Eukaryota</taxon>
        <taxon>Metazoa</taxon>
        <taxon>Spiralia</taxon>
        <taxon>Lophotrochozoa</taxon>
        <taxon>Mollusca</taxon>
        <taxon>Bivalvia</taxon>
        <taxon>Autobranchia</taxon>
        <taxon>Pteriomorphia</taxon>
        <taxon>Ostreida</taxon>
        <taxon>Ostreoidea</taxon>
        <taxon>Ostreidae</taxon>
        <taxon>Crassostrea</taxon>
    </lineage>
</organism>
<evidence type="ECO:0000256" key="2">
    <source>
        <dbReference type="ARBA" id="ARBA00005944"/>
    </source>
</evidence>
<keyword evidence="6 8" id="KW-0472">Membrane</keyword>
<gene>
    <name evidence="10" type="primary">LOC111118985</name>
</gene>
<feature type="transmembrane region" description="Helical" evidence="8">
    <location>
        <begin position="232"/>
        <end position="249"/>
    </location>
</feature>
<dbReference type="KEGG" id="cvn:111118985"/>
<reference evidence="10" key="1">
    <citation type="submission" date="2025-08" db="UniProtKB">
        <authorList>
            <consortium name="RefSeq"/>
        </authorList>
    </citation>
    <scope>IDENTIFICATION</scope>
    <source>
        <tissue evidence="10">Whole sample</tissue>
    </source>
</reference>
<keyword evidence="9" id="KW-1185">Reference proteome</keyword>